<dbReference type="GO" id="GO:0097320">
    <property type="term" value="P:plasma membrane tubulation"/>
    <property type="evidence" value="ECO:0007669"/>
    <property type="project" value="TreeGrafter"/>
</dbReference>
<dbReference type="FunFam" id="2.30.30.40:FF:000189">
    <property type="entry name" value="BAR adaptor protein RVS167"/>
    <property type="match status" value="1"/>
</dbReference>
<dbReference type="FunFam" id="1.20.1270.60:FF:000048">
    <property type="entry name" value="BAR adaptor protein RVS167"/>
    <property type="match status" value="1"/>
</dbReference>
<feature type="coiled-coil region" evidence="5">
    <location>
        <begin position="100"/>
        <end position="127"/>
    </location>
</feature>
<evidence type="ECO:0000256" key="2">
    <source>
        <dbReference type="ARBA" id="ARBA00022553"/>
    </source>
</evidence>
<dbReference type="PRINTS" id="PR00452">
    <property type="entry name" value="SH3DOMAIN"/>
</dbReference>
<dbReference type="Proteomes" id="UP000033140">
    <property type="component" value="Unassembled WGS sequence"/>
</dbReference>
<evidence type="ECO:0000259" key="8">
    <source>
        <dbReference type="PROSITE" id="PS51021"/>
    </source>
</evidence>
<dbReference type="GO" id="GO:0030479">
    <property type="term" value="C:actin cortical patch"/>
    <property type="evidence" value="ECO:0007669"/>
    <property type="project" value="TreeGrafter"/>
</dbReference>
<protein>
    <recommendedName>
        <fullName evidence="11">BAR domain-containing protein</fullName>
    </recommendedName>
</protein>
<dbReference type="GO" id="GO:0006897">
    <property type="term" value="P:endocytosis"/>
    <property type="evidence" value="ECO:0007669"/>
    <property type="project" value="InterPro"/>
</dbReference>
<keyword evidence="1 4" id="KW-0728">SH3 domain</keyword>
<evidence type="ECO:0000313" key="9">
    <source>
        <dbReference type="EMBL" id="GAO47446.1"/>
    </source>
</evidence>
<reference evidence="9 10" key="1">
    <citation type="journal article" date="2011" name="J. Gen. Appl. Microbiol.">
        <title>Draft genome sequencing of the enigmatic yeast Saitoella complicata.</title>
        <authorList>
            <person name="Nishida H."/>
            <person name="Hamamoto M."/>
            <person name="Sugiyama J."/>
        </authorList>
    </citation>
    <scope>NUCLEOTIDE SEQUENCE [LARGE SCALE GENOMIC DNA]</scope>
    <source>
        <strain evidence="9 10">NRRL Y-17804</strain>
    </source>
</reference>
<evidence type="ECO:0000256" key="1">
    <source>
        <dbReference type="ARBA" id="ARBA00022443"/>
    </source>
</evidence>
<evidence type="ECO:0000256" key="6">
    <source>
        <dbReference type="SAM" id="MobiDB-lite"/>
    </source>
</evidence>
<feature type="domain" description="BAR" evidence="8">
    <location>
        <begin position="85"/>
        <end position="322"/>
    </location>
</feature>
<keyword evidence="2" id="KW-0597">Phosphoprotein</keyword>
<dbReference type="CDD" id="cd07599">
    <property type="entry name" value="BAR_Rvs167p"/>
    <property type="match status" value="1"/>
</dbReference>
<keyword evidence="10" id="KW-1185">Reference proteome</keyword>
<dbReference type="Gene3D" id="2.30.30.40">
    <property type="entry name" value="SH3 Domains"/>
    <property type="match status" value="1"/>
</dbReference>
<dbReference type="SUPFAM" id="SSF50044">
    <property type="entry name" value="SH3-domain"/>
    <property type="match status" value="1"/>
</dbReference>
<reference evidence="9 10" key="3">
    <citation type="journal article" date="2015" name="Genome Announc.">
        <title>Draft Genome Sequence of the Archiascomycetous Yeast Saitoella complicata.</title>
        <authorList>
            <person name="Yamauchi K."/>
            <person name="Kondo S."/>
            <person name="Hamamoto M."/>
            <person name="Takahashi Y."/>
            <person name="Ogura Y."/>
            <person name="Hayashi T."/>
            <person name="Nishida H."/>
        </authorList>
    </citation>
    <scope>NUCLEOTIDE SEQUENCE [LARGE SCALE GENOMIC DNA]</scope>
    <source>
        <strain evidence="9 10">NRRL Y-17804</strain>
    </source>
</reference>
<dbReference type="GO" id="GO:0031097">
    <property type="term" value="C:medial cortex"/>
    <property type="evidence" value="ECO:0007669"/>
    <property type="project" value="TreeGrafter"/>
</dbReference>
<dbReference type="EMBL" id="BACD03000009">
    <property type="protein sequence ID" value="GAO47446.1"/>
    <property type="molecule type" value="Genomic_DNA"/>
</dbReference>
<evidence type="ECO:0008006" key="11">
    <source>
        <dbReference type="Google" id="ProtNLM"/>
    </source>
</evidence>
<comment type="caution">
    <text evidence="9">The sequence shown here is derived from an EMBL/GenBank/DDBJ whole genome shotgun (WGS) entry which is preliminary data.</text>
</comment>
<dbReference type="GO" id="GO:0051666">
    <property type="term" value="P:actin cortical patch localization"/>
    <property type="evidence" value="ECO:0007669"/>
    <property type="project" value="InterPro"/>
</dbReference>
<keyword evidence="3 5" id="KW-0175">Coiled coil</keyword>
<dbReference type="SMART" id="SM00326">
    <property type="entry name" value="SH3"/>
    <property type="match status" value="1"/>
</dbReference>
<evidence type="ECO:0000256" key="3">
    <source>
        <dbReference type="ARBA" id="ARBA00023054"/>
    </source>
</evidence>
<dbReference type="InterPro" id="IPR036028">
    <property type="entry name" value="SH3-like_dom_sf"/>
</dbReference>
<dbReference type="Pfam" id="PF03114">
    <property type="entry name" value="BAR"/>
    <property type="match status" value="1"/>
</dbReference>
<dbReference type="STRING" id="698492.A0A0E9NCM4"/>
<proteinExistence type="predicted"/>
<dbReference type="PROSITE" id="PS50002">
    <property type="entry name" value="SH3"/>
    <property type="match status" value="1"/>
</dbReference>
<feature type="domain" description="SH3" evidence="7">
    <location>
        <begin position="475"/>
        <end position="534"/>
    </location>
</feature>
<dbReference type="Pfam" id="PF00018">
    <property type="entry name" value="SH3_1"/>
    <property type="match status" value="1"/>
</dbReference>
<reference evidence="9 10" key="2">
    <citation type="journal article" date="2014" name="J. Gen. Appl. Microbiol.">
        <title>The early diverging ascomycetous budding yeast Saitoella complicata has three histone deacetylases belonging to the Clr6, Hos2, and Rpd3 lineages.</title>
        <authorList>
            <person name="Nishida H."/>
            <person name="Matsumoto T."/>
            <person name="Kondo S."/>
            <person name="Hamamoto M."/>
            <person name="Yoshikawa H."/>
        </authorList>
    </citation>
    <scope>NUCLEOTIDE SEQUENCE [LARGE SCALE GENOMIC DNA]</scope>
    <source>
        <strain evidence="9 10">NRRL Y-17804</strain>
    </source>
</reference>
<dbReference type="InterPro" id="IPR001452">
    <property type="entry name" value="SH3_domain"/>
</dbReference>
<accession>A0A0E9NCM4</accession>
<dbReference type="PANTHER" id="PTHR47174:SF1">
    <property type="entry name" value="REDUCED VIABILITY UPON STARVATION PROTEIN 167"/>
    <property type="match status" value="1"/>
</dbReference>
<dbReference type="InterPro" id="IPR004148">
    <property type="entry name" value="BAR_dom"/>
</dbReference>
<dbReference type="InterPro" id="IPR027267">
    <property type="entry name" value="AH/BAR_dom_sf"/>
</dbReference>
<sequence length="534" mass="59142">MRGPCTCAKRCSPQDSGKTRLLRDWFHPIHIGSSSSRSACHDAGGFGAFIRTDPCSRKHQPVHRATATMSWKGFTKAVSRAPQQFKGKFNIGDSTKDPVYLDAERRFKELEQECKKLHEDSKKYTSSINGMLNHQIEFSKAIKEIYKPISGRLSDPNSIKDEGNAAGIQACEEYEAIVRELQTTLAPELEMIESRIVKPAEELLQIIKLVRKMAMKRDHKQLDYDRHRASVKKIEDKKEKSMKDERALYKAQNDLEQSTQEFEYFNEMLKAELPELFALEVEFIKPLFQSFYYMQLNIFYTLSERMRNVDIGYFDLGADIEEAYHAKRGDVQDHAEALSICKFKTTGRPTTVGKFGPGKFDKSKFMGGKTSPSSLERPSYGGRARSNSDVTSSNSPSDALPPYSPPPTQNSYGAYAADAKAGGVGRSNTTTARFSGSNAGVAAVAGGMSNLSLASAAAKKKPPPPPPTKPKALSAPTEWCVALYDYVAQAAGDLSFSAGDRIEVLRRTDDVNEWWTGSLGGAEGVFPANYVQLG</sequence>
<dbReference type="SUPFAM" id="SSF103657">
    <property type="entry name" value="BAR/IMD domain-like"/>
    <property type="match status" value="1"/>
</dbReference>
<organism evidence="9 10">
    <name type="scientific">Saitoella complicata (strain BCRC 22490 / CBS 7301 / JCM 7358 / NBRC 10748 / NRRL Y-17804)</name>
    <dbReference type="NCBI Taxonomy" id="698492"/>
    <lineage>
        <taxon>Eukaryota</taxon>
        <taxon>Fungi</taxon>
        <taxon>Dikarya</taxon>
        <taxon>Ascomycota</taxon>
        <taxon>Taphrinomycotina</taxon>
        <taxon>Taphrinomycotina incertae sedis</taxon>
        <taxon>Saitoella</taxon>
    </lineage>
</organism>
<dbReference type="PROSITE" id="PS51021">
    <property type="entry name" value="BAR"/>
    <property type="match status" value="1"/>
</dbReference>
<evidence type="ECO:0000256" key="5">
    <source>
        <dbReference type="SAM" id="Coils"/>
    </source>
</evidence>
<dbReference type="AlphaFoldDB" id="A0A0E9NCM4"/>
<dbReference type="GO" id="GO:1990528">
    <property type="term" value="C:Rvs161p-Rvs167p complex"/>
    <property type="evidence" value="ECO:0007669"/>
    <property type="project" value="TreeGrafter"/>
</dbReference>
<dbReference type="PANTHER" id="PTHR47174">
    <property type="entry name" value="BRIDGING INTEGRATOR 3"/>
    <property type="match status" value="1"/>
</dbReference>
<dbReference type="GO" id="GO:0008289">
    <property type="term" value="F:lipid binding"/>
    <property type="evidence" value="ECO:0007669"/>
    <property type="project" value="TreeGrafter"/>
</dbReference>
<dbReference type="OMA" id="QEYDYYN"/>
<feature type="region of interest" description="Disordered" evidence="6">
    <location>
        <begin position="354"/>
        <end position="414"/>
    </location>
</feature>
<dbReference type="GO" id="GO:0043332">
    <property type="term" value="C:mating projection tip"/>
    <property type="evidence" value="ECO:0007669"/>
    <property type="project" value="TreeGrafter"/>
</dbReference>
<evidence type="ECO:0000313" key="10">
    <source>
        <dbReference type="Proteomes" id="UP000033140"/>
    </source>
</evidence>
<evidence type="ECO:0000256" key="4">
    <source>
        <dbReference type="PROSITE-ProRule" id="PRU00192"/>
    </source>
</evidence>
<gene>
    <name evidence="9" type="ORF">G7K_1653-t1</name>
</gene>
<dbReference type="Gene3D" id="1.20.1270.60">
    <property type="entry name" value="Arfaptin homology (AH) domain/BAR domain"/>
    <property type="match status" value="1"/>
</dbReference>
<evidence type="ECO:0000259" key="7">
    <source>
        <dbReference type="PROSITE" id="PS50002"/>
    </source>
</evidence>
<feature type="compositionally biased region" description="Low complexity" evidence="6">
    <location>
        <begin position="387"/>
        <end position="401"/>
    </location>
</feature>
<name>A0A0E9NCM4_SAICN</name>
<dbReference type="InterPro" id="IPR046982">
    <property type="entry name" value="BIN3/RVS161-like"/>
</dbReference>
<dbReference type="SMART" id="SM00721">
    <property type="entry name" value="BAR"/>
    <property type="match status" value="1"/>
</dbReference>